<reference evidence="3" key="1">
    <citation type="submission" date="2020-11" db="EMBL/GenBank/DDBJ databases">
        <authorList>
            <consortium name="DOE Joint Genome Institute"/>
            <person name="Ahrendt S."/>
            <person name="Riley R."/>
            <person name="Andreopoulos W."/>
            <person name="Labutti K."/>
            <person name="Pangilinan J."/>
            <person name="Ruiz-Duenas F.J."/>
            <person name="Barrasa J.M."/>
            <person name="Sanchez-Garcia M."/>
            <person name="Camarero S."/>
            <person name="Miyauchi S."/>
            <person name="Serrano A."/>
            <person name="Linde D."/>
            <person name="Babiker R."/>
            <person name="Drula E."/>
            <person name="Ayuso-Fernandez I."/>
            <person name="Pacheco R."/>
            <person name="Padilla G."/>
            <person name="Ferreira P."/>
            <person name="Barriuso J."/>
            <person name="Kellner H."/>
            <person name="Castanera R."/>
            <person name="Alfaro M."/>
            <person name="Ramirez L."/>
            <person name="Pisabarro A.G."/>
            <person name="Kuo A."/>
            <person name="Tritt A."/>
            <person name="Lipzen A."/>
            <person name="He G."/>
            <person name="Yan M."/>
            <person name="Ng V."/>
            <person name="Cullen D."/>
            <person name="Martin F."/>
            <person name="Rosso M.-N."/>
            <person name="Henrissat B."/>
            <person name="Hibbett D."/>
            <person name="Martinez A.T."/>
            <person name="Grigoriev I.V."/>
        </authorList>
    </citation>
    <scope>NUCLEOTIDE SEQUENCE</scope>
    <source>
        <strain evidence="3">MF-IS2</strain>
    </source>
</reference>
<dbReference type="OrthoDB" id="4760524at2759"/>
<dbReference type="Pfam" id="PF24883">
    <property type="entry name" value="NPHP3_N"/>
    <property type="match status" value="1"/>
</dbReference>
<evidence type="ECO:0000259" key="2">
    <source>
        <dbReference type="Pfam" id="PF24883"/>
    </source>
</evidence>
<feature type="domain" description="Nephrocystin 3-like N-terminal" evidence="2">
    <location>
        <begin position="126"/>
        <end position="219"/>
    </location>
</feature>
<comment type="caution">
    <text evidence="3">The sequence shown here is derived from an EMBL/GenBank/DDBJ whole genome shotgun (WGS) entry which is preliminary data.</text>
</comment>
<keyword evidence="1" id="KW-0677">Repeat</keyword>
<evidence type="ECO:0000256" key="1">
    <source>
        <dbReference type="ARBA" id="ARBA00022737"/>
    </source>
</evidence>
<organism evidence="3 4">
    <name type="scientific">Macrolepiota fuliginosa MF-IS2</name>
    <dbReference type="NCBI Taxonomy" id="1400762"/>
    <lineage>
        <taxon>Eukaryota</taxon>
        <taxon>Fungi</taxon>
        <taxon>Dikarya</taxon>
        <taxon>Basidiomycota</taxon>
        <taxon>Agaricomycotina</taxon>
        <taxon>Agaricomycetes</taxon>
        <taxon>Agaricomycetidae</taxon>
        <taxon>Agaricales</taxon>
        <taxon>Agaricineae</taxon>
        <taxon>Agaricaceae</taxon>
        <taxon>Macrolepiota</taxon>
    </lineage>
</organism>
<dbReference type="AlphaFoldDB" id="A0A9P5XGT9"/>
<evidence type="ECO:0000313" key="3">
    <source>
        <dbReference type="EMBL" id="KAF9449531.1"/>
    </source>
</evidence>
<accession>A0A9P5XGT9</accession>
<protein>
    <recommendedName>
        <fullName evidence="2">Nephrocystin 3-like N-terminal domain-containing protein</fullName>
    </recommendedName>
</protein>
<proteinExistence type="predicted"/>
<gene>
    <name evidence="3" type="ORF">P691DRAFT_759000</name>
</gene>
<keyword evidence="4" id="KW-1185">Reference proteome</keyword>
<name>A0A9P5XGT9_9AGAR</name>
<dbReference type="Proteomes" id="UP000807342">
    <property type="component" value="Unassembled WGS sequence"/>
</dbReference>
<dbReference type="EMBL" id="MU151128">
    <property type="protein sequence ID" value="KAF9449531.1"/>
    <property type="molecule type" value="Genomic_DNA"/>
</dbReference>
<evidence type="ECO:0000313" key="4">
    <source>
        <dbReference type="Proteomes" id="UP000807342"/>
    </source>
</evidence>
<dbReference type="InterPro" id="IPR056884">
    <property type="entry name" value="NPHP3-like_N"/>
</dbReference>
<sequence>MPWGSQRVDDVFLVISYDRIPYTSEHSKPRYQQSFIQPKPDIPGQKSTIVLYPFSSKLTSVGLKILLAASIPAAAYDSSEHPRNCHPGTHIQYIDQIVNWGSRGPKPGHRIFWLKGPQELEKEFAARNKLSAAFFFSSPNQRDNPQYLFASISYQWASKRKPYAEIVKSTVHDDPTIVDKELRHQFYRLFVSPLQELIARGEDIPKRVIVIGGLDECAGVSAQQTIV</sequence>